<dbReference type="Proteomes" id="UP001500460">
    <property type="component" value="Unassembled WGS sequence"/>
</dbReference>
<sequence length="255" mass="25470">MSVLSLALVTGCSGSGPDDSKDSGNSGAASAALGAAELKKLIIADGDVKGYEVRSADTAEPFAGSKDAMTVTDAACEPIAYVLTGFAPGDDESAYVNQSVAEKPDAQAGPGLDENSSDAEFEEALEAIEDSLSSTVTIVSLSSYEGDGAEAAMKSVSSAVDGCAGGFTAAAKGQDTQEFTKVAEEKSSGTGDESVAFAVTGRAEGGGTTAVHAEVVRHGTTVATYYSLNLAALAGEKPAYTIPAEVMQAQAAKLG</sequence>
<gene>
    <name evidence="1" type="ORF">GCM10010421_43220</name>
</gene>
<dbReference type="EMBL" id="BAAATK010000029">
    <property type="protein sequence ID" value="GAA2446891.1"/>
    <property type="molecule type" value="Genomic_DNA"/>
</dbReference>
<name>A0ABP5X7D7_9ACTN</name>
<accession>A0ABP5X7D7</accession>
<proteinExistence type="predicted"/>
<protein>
    <submittedName>
        <fullName evidence="1">Lipoprotein</fullName>
    </submittedName>
</protein>
<reference evidence="2" key="1">
    <citation type="journal article" date="2019" name="Int. J. Syst. Evol. Microbiol.">
        <title>The Global Catalogue of Microorganisms (GCM) 10K type strain sequencing project: providing services to taxonomists for standard genome sequencing and annotation.</title>
        <authorList>
            <consortium name="The Broad Institute Genomics Platform"/>
            <consortium name="The Broad Institute Genome Sequencing Center for Infectious Disease"/>
            <person name="Wu L."/>
            <person name="Ma J."/>
        </authorList>
    </citation>
    <scope>NUCLEOTIDE SEQUENCE [LARGE SCALE GENOMIC DNA]</scope>
    <source>
        <strain evidence="2">JCM 6922</strain>
    </source>
</reference>
<organism evidence="1 2">
    <name type="scientific">Streptomyces glaucus</name>
    <dbReference type="NCBI Taxonomy" id="284029"/>
    <lineage>
        <taxon>Bacteria</taxon>
        <taxon>Bacillati</taxon>
        <taxon>Actinomycetota</taxon>
        <taxon>Actinomycetes</taxon>
        <taxon>Kitasatosporales</taxon>
        <taxon>Streptomycetaceae</taxon>
        <taxon>Streptomyces</taxon>
    </lineage>
</organism>
<evidence type="ECO:0000313" key="1">
    <source>
        <dbReference type="EMBL" id="GAA2446891.1"/>
    </source>
</evidence>
<keyword evidence="2" id="KW-1185">Reference proteome</keyword>
<keyword evidence="1" id="KW-0449">Lipoprotein</keyword>
<evidence type="ECO:0000313" key="2">
    <source>
        <dbReference type="Proteomes" id="UP001500460"/>
    </source>
</evidence>
<comment type="caution">
    <text evidence="1">The sequence shown here is derived from an EMBL/GenBank/DDBJ whole genome shotgun (WGS) entry which is preliminary data.</text>
</comment>